<name>A0ABM5L5C6_DIAVI</name>
<evidence type="ECO:0000313" key="15">
    <source>
        <dbReference type="Proteomes" id="UP001652700"/>
    </source>
</evidence>
<keyword evidence="6 11" id="KW-0732">Signal</keyword>
<feature type="domain" description="Calcineurin-like phosphoesterase" evidence="12">
    <location>
        <begin position="211"/>
        <end position="476"/>
    </location>
</feature>
<comment type="similarity">
    <text evidence="3 10">Belongs to the acid sphingomyelinase family.</text>
</comment>
<keyword evidence="9" id="KW-0325">Glycoprotein</keyword>
<comment type="catalytic activity">
    <reaction evidence="10">
        <text>a sphingomyelin + H2O = phosphocholine + an N-acylsphing-4-enine + H(+)</text>
        <dbReference type="Rhea" id="RHEA:19253"/>
        <dbReference type="ChEBI" id="CHEBI:15377"/>
        <dbReference type="ChEBI" id="CHEBI:15378"/>
        <dbReference type="ChEBI" id="CHEBI:17636"/>
        <dbReference type="ChEBI" id="CHEBI:52639"/>
        <dbReference type="ChEBI" id="CHEBI:295975"/>
        <dbReference type="EC" id="3.1.4.12"/>
    </reaction>
</comment>
<evidence type="ECO:0000256" key="4">
    <source>
        <dbReference type="ARBA" id="ARBA00022525"/>
    </source>
</evidence>
<evidence type="ECO:0000313" key="14">
    <source>
        <dbReference type="EnsemblMetazoa" id="XP_050517640.1"/>
    </source>
</evidence>
<evidence type="ECO:0000256" key="9">
    <source>
        <dbReference type="ARBA" id="ARBA00023180"/>
    </source>
</evidence>
<evidence type="ECO:0000259" key="13">
    <source>
        <dbReference type="Pfam" id="PF19272"/>
    </source>
</evidence>
<dbReference type="InterPro" id="IPR011160">
    <property type="entry name" value="Sphingomy_PDE"/>
</dbReference>
<dbReference type="Pfam" id="PF19272">
    <property type="entry name" value="ASMase_C"/>
    <property type="match status" value="1"/>
</dbReference>
<evidence type="ECO:0000256" key="3">
    <source>
        <dbReference type="ARBA" id="ARBA00008234"/>
    </source>
</evidence>
<feature type="domain" description="Sphingomyelin phosphodiesterase C-terminal" evidence="13">
    <location>
        <begin position="504"/>
        <end position="604"/>
    </location>
</feature>
<dbReference type="InterPro" id="IPR004843">
    <property type="entry name" value="Calcineurin-like_PHP"/>
</dbReference>
<comment type="cofactor">
    <cofactor evidence="1">
        <name>Zn(2+)</name>
        <dbReference type="ChEBI" id="CHEBI:29105"/>
    </cofactor>
</comment>
<comment type="subcellular location">
    <subcellularLocation>
        <location evidence="2">Secreted</location>
    </subcellularLocation>
</comment>
<comment type="function">
    <text evidence="10">Converts sphingomyelin to ceramide.</text>
</comment>
<dbReference type="EC" id="3.1.4.12" evidence="10"/>
<evidence type="ECO:0000256" key="7">
    <source>
        <dbReference type="ARBA" id="ARBA00022801"/>
    </source>
</evidence>
<reference evidence="14" key="1">
    <citation type="submission" date="2025-05" db="UniProtKB">
        <authorList>
            <consortium name="EnsemblMetazoa"/>
        </authorList>
    </citation>
    <scope>IDENTIFICATION</scope>
</reference>
<evidence type="ECO:0000259" key="12">
    <source>
        <dbReference type="Pfam" id="PF00149"/>
    </source>
</evidence>
<dbReference type="SUPFAM" id="SSF56300">
    <property type="entry name" value="Metallo-dependent phosphatases"/>
    <property type="match status" value="1"/>
</dbReference>
<dbReference type="EnsemblMetazoa" id="XM_050661683.1">
    <property type="protein sequence ID" value="XP_050517640.1"/>
    <property type="gene ID" value="LOC114330678"/>
</dbReference>
<evidence type="ECO:0000256" key="11">
    <source>
        <dbReference type="SAM" id="SignalP"/>
    </source>
</evidence>
<dbReference type="Proteomes" id="UP001652700">
    <property type="component" value="Unplaced"/>
</dbReference>
<keyword evidence="5" id="KW-0479">Metal-binding</keyword>
<dbReference type="Gene3D" id="3.60.21.10">
    <property type="match status" value="1"/>
</dbReference>
<dbReference type="InterPro" id="IPR029052">
    <property type="entry name" value="Metallo-depent_PP-like"/>
</dbReference>
<evidence type="ECO:0000256" key="8">
    <source>
        <dbReference type="ARBA" id="ARBA00022833"/>
    </source>
</evidence>
<keyword evidence="8" id="KW-0862">Zinc</keyword>
<dbReference type="CDD" id="cd00842">
    <property type="entry name" value="MPP_ASMase"/>
    <property type="match status" value="1"/>
</dbReference>
<keyword evidence="7 10" id="KW-0378">Hydrolase</keyword>
<proteinExistence type="inferred from homology"/>
<evidence type="ECO:0000256" key="6">
    <source>
        <dbReference type="ARBA" id="ARBA00022729"/>
    </source>
</evidence>
<feature type="signal peptide" evidence="11">
    <location>
        <begin position="1"/>
        <end position="20"/>
    </location>
</feature>
<keyword evidence="10" id="KW-0326">Glycosidase</keyword>
<dbReference type="PANTHER" id="PTHR10340:SF29">
    <property type="entry name" value="SPHINGOMYELIN PHOSPHODIESTERASE"/>
    <property type="match status" value="1"/>
</dbReference>
<keyword evidence="15" id="KW-1185">Reference proteome</keyword>
<keyword evidence="4" id="KW-0964">Secreted</keyword>
<dbReference type="PIRSF" id="PIRSF000948">
    <property type="entry name" value="Sphingomy_PDE"/>
    <property type="match status" value="1"/>
</dbReference>
<dbReference type="Pfam" id="PF00149">
    <property type="entry name" value="Metallophos"/>
    <property type="match status" value="1"/>
</dbReference>
<dbReference type="InterPro" id="IPR045473">
    <property type="entry name" value="ASM_C"/>
</dbReference>
<accession>A0ABM5L5C6</accession>
<protein>
    <recommendedName>
        <fullName evidence="10">Sphingomyelin phosphodiesterase</fullName>
        <ecNumber evidence="10">3.1.4.12</ecNumber>
    </recommendedName>
</protein>
<feature type="chain" id="PRO_5046803979" description="Sphingomyelin phosphodiesterase" evidence="11">
    <location>
        <begin position="21"/>
        <end position="624"/>
    </location>
</feature>
<evidence type="ECO:0000256" key="2">
    <source>
        <dbReference type="ARBA" id="ARBA00004613"/>
    </source>
</evidence>
<dbReference type="PANTHER" id="PTHR10340">
    <property type="entry name" value="SPHINGOMYELIN PHOSPHODIESTERASE"/>
    <property type="match status" value="1"/>
</dbReference>
<evidence type="ECO:0000256" key="10">
    <source>
        <dbReference type="PIRNR" id="PIRNR000948"/>
    </source>
</evidence>
<evidence type="ECO:0000256" key="1">
    <source>
        <dbReference type="ARBA" id="ARBA00001947"/>
    </source>
</evidence>
<evidence type="ECO:0000256" key="5">
    <source>
        <dbReference type="ARBA" id="ARBA00022723"/>
    </source>
</evidence>
<sequence>MNWWILGWLSIALLVGTAWSQQEEDRVLQKLSKSSNKENVVEQTYSPLHFTDGEIKTIQKQFAKRVGLHHYKEIDPVKFRSLLSDLFPTQTRSLPNFKKDKTSCKLCKLLILKIQLFGFTKKVAEFICSMYFLEASLSSDGFCKQILDINMPILEYVVKSSKILDPDFACTILLQSRDCYYPTPALSWVAEIPPTTPVYANNTRDPTKKPLKILHLTDSHISLDYEYNGVVKCGFPLCCKKGLGNIAKGQNAGYWGEYDCDIPPWLYESTLQHISNTHKDLDYIYFTGDIVDHTVWNTTIESNTEVINVAFRALQENFPTTPVFSVIGNHESHPSNVYTPNKEDIIAKGLSSSWLYDLMAKLWSPWLPESALNTVRLQGYYAHSVTDKLKIIGLNNNLCFSFNWWLLLDTEYMKEQLQFLIRELEESEKKRQFVHILAHISVGNEECIEPWEKSYNEIVRRYAHIIKGQFVGHTHTDELKIFYDKDKKPINMAFNGASLTPFVQYNPNYKIMHVDPDTLDILDIDTYYFNLTEANLYPERTPAWKKLYSMKEAYDLPDLSPKSFDVFAERLFNDTNVANLYFQNYVRLGDASLEEGCDDDCLHDIRCKVVTTYSLHPKNEQCSD</sequence>
<dbReference type="RefSeq" id="XP_050517640.1">
    <property type="nucleotide sequence ID" value="XM_050661683.1"/>
</dbReference>
<dbReference type="InterPro" id="IPR041805">
    <property type="entry name" value="ASMase/PPN1_MPP"/>
</dbReference>
<dbReference type="GeneID" id="114330678"/>
<organism evidence="14 15">
    <name type="scientific">Diabrotica virgifera virgifera</name>
    <name type="common">western corn rootworm</name>
    <dbReference type="NCBI Taxonomy" id="50390"/>
    <lineage>
        <taxon>Eukaryota</taxon>
        <taxon>Metazoa</taxon>
        <taxon>Ecdysozoa</taxon>
        <taxon>Arthropoda</taxon>
        <taxon>Hexapoda</taxon>
        <taxon>Insecta</taxon>
        <taxon>Pterygota</taxon>
        <taxon>Neoptera</taxon>
        <taxon>Endopterygota</taxon>
        <taxon>Coleoptera</taxon>
        <taxon>Polyphaga</taxon>
        <taxon>Cucujiformia</taxon>
        <taxon>Chrysomeloidea</taxon>
        <taxon>Chrysomelidae</taxon>
        <taxon>Galerucinae</taxon>
        <taxon>Diabroticina</taxon>
        <taxon>Diabroticites</taxon>
        <taxon>Diabrotica</taxon>
    </lineage>
</organism>